<dbReference type="PANTHER" id="PTHR10622:SF12">
    <property type="entry name" value="HET DOMAIN-CONTAINING PROTEIN"/>
    <property type="match status" value="1"/>
</dbReference>
<evidence type="ECO:0000259" key="1">
    <source>
        <dbReference type="Pfam" id="PF06985"/>
    </source>
</evidence>
<dbReference type="EMBL" id="JAUEDM010000007">
    <property type="protein sequence ID" value="KAK3314282.1"/>
    <property type="molecule type" value="Genomic_DNA"/>
</dbReference>
<sequence>MWLINRATYTLEYHQDPSHIRYLILSHTWGDQEVTFQDMNHLKTAKKKKGFKKIKGICEINLHPDVKHVWVDTCCIDKTSSAELTESINSMFQWYKDASECVVYLEDLEPDKCIATMEQIRPCRWFTRGWTLQELIAPFDISIYDKSWNFRGTKRDTAESLSVITGIDQEVLLHQRELSTIAVARRMSWAAPRRTTRIEDRAYSLLGIFDIHMPLIYGEGQNAFTRLQEMIASRIDDLSLFSWGVGISRPPRQWHSLYAPSLSWFTCLDCGELQHCGKLERIHDPVIPRTNLSVTSTGVEIKAALGIEMDKEYRFMTDGHLVRDPDAPYTHNILILHCGVNAASNDSEDSDRHLVAAIRLKETNQGFVRDRNLGLIDQSLLYFTEPSTIRITKGRWEDTTLNVGSPGLQGYPPTLELSLDASSLALGGEPDGIRFETALYPRERVIHDLEKRHVFHSLGAERFSCFMEIKLINTTGDERQSTTTVWAFSGVADQNKNPAPSNNPADDMAWVALITEDTNLPGLEKYATKDFYNPYNLSNIGHLFRSMYYNNPYCLPTHCRVIVGGGKVPESKMTQIELSAETKYCRVLVKAVETT</sequence>
<dbReference type="Pfam" id="PF06985">
    <property type="entry name" value="HET"/>
    <property type="match status" value="1"/>
</dbReference>
<keyword evidence="3" id="KW-1185">Reference proteome</keyword>
<name>A0AAE0M082_9PEZI</name>
<organism evidence="2 3">
    <name type="scientific">Apodospora peruviana</name>
    <dbReference type="NCBI Taxonomy" id="516989"/>
    <lineage>
        <taxon>Eukaryota</taxon>
        <taxon>Fungi</taxon>
        <taxon>Dikarya</taxon>
        <taxon>Ascomycota</taxon>
        <taxon>Pezizomycotina</taxon>
        <taxon>Sordariomycetes</taxon>
        <taxon>Sordariomycetidae</taxon>
        <taxon>Sordariales</taxon>
        <taxon>Lasiosphaeriaceae</taxon>
        <taxon>Apodospora</taxon>
    </lineage>
</organism>
<dbReference type="AlphaFoldDB" id="A0AAE0M082"/>
<dbReference type="PANTHER" id="PTHR10622">
    <property type="entry name" value="HET DOMAIN-CONTAINING PROTEIN"/>
    <property type="match status" value="1"/>
</dbReference>
<dbReference type="Proteomes" id="UP001283341">
    <property type="component" value="Unassembled WGS sequence"/>
</dbReference>
<evidence type="ECO:0000313" key="3">
    <source>
        <dbReference type="Proteomes" id="UP001283341"/>
    </source>
</evidence>
<gene>
    <name evidence="2" type="ORF">B0H66DRAFT_375632</name>
</gene>
<comment type="caution">
    <text evidence="2">The sequence shown here is derived from an EMBL/GenBank/DDBJ whole genome shotgun (WGS) entry which is preliminary data.</text>
</comment>
<dbReference type="InterPro" id="IPR010730">
    <property type="entry name" value="HET"/>
</dbReference>
<feature type="domain" description="Heterokaryon incompatibility" evidence="1">
    <location>
        <begin position="22"/>
        <end position="121"/>
    </location>
</feature>
<accession>A0AAE0M082</accession>
<reference evidence="2" key="2">
    <citation type="submission" date="2023-06" db="EMBL/GenBank/DDBJ databases">
        <authorList>
            <consortium name="Lawrence Berkeley National Laboratory"/>
            <person name="Haridas S."/>
            <person name="Hensen N."/>
            <person name="Bonometti L."/>
            <person name="Westerberg I."/>
            <person name="Brannstrom I.O."/>
            <person name="Guillou S."/>
            <person name="Cros-Aarteil S."/>
            <person name="Calhoun S."/>
            <person name="Kuo A."/>
            <person name="Mondo S."/>
            <person name="Pangilinan J."/>
            <person name="Riley R."/>
            <person name="Labutti K."/>
            <person name="Andreopoulos B."/>
            <person name="Lipzen A."/>
            <person name="Chen C."/>
            <person name="Yanf M."/>
            <person name="Daum C."/>
            <person name="Ng V."/>
            <person name="Clum A."/>
            <person name="Steindorff A."/>
            <person name="Ohm R."/>
            <person name="Martin F."/>
            <person name="Silar P."/>
            <person name="Natvig D."/>
            <person name="Lalanne C."/>
            <person name="Gautier V."/>
            <person name="Ament-Velasquez S.L."/>
            <person name="Kruys A."/>
            <person name="Hutchinson M.I."/>
            <person name="Powell A.J."/>
            <person name="Barry K."/>
            <person name="Miller A.N."/>
            <person name="Grigoriev I.V."/>
            <person name="Debuchy R."/>
            <person name="Gladieux P."/>
            <person name="Thoren M.H."/>
            <person name="Johannesson H."/>
        </authorList>
    </citation>
    <scope>NUCLEOTIDE SEQUENCE</scope>
    <source>
        <strain evidence="2">CBS 118394</strain>
    </source>
</reference>
<protein>
    <submittedName>
        <fullName evidence="2">Heterokaryon incompatibility protein-domain-containing protein</fullName>
    </submittedName>
</protein>
<proteinExistence type="predicted"/>
<reference evidence="2" key="1">
    <citation type="journal article" date="2023" name="Mol. Phylogenet. Evol.">
        <title>Genome-scale phylogeny and comparative genomics of the fungal order Sordariales.</title>
        <authorList>
            <person name="Hensen N."/>
            <person name="Bonometti L."/>
            <person name="Westerberg I."/>
            <person name="Brannstrom I.O."/>
            <person name="Guillou S."/>
            <person name="Cros-Aarteil S."/>
            <person name="Calhoun S."/>
            <person name="Haridas S."/>
            <person name="Kuo A."/>
            <person name="Mondo S."/>
            <person name="Pangilinan J."/>
            <person name="Riley R."/>
            <person name="LaButti K."/>
            <person name="Andreopoulos B."/>
            <person name="Lipzen A."/>
            <person name="Chen C."/>
            <person name="Yan M."/>
            <person name="Daum C."/>
            <person name="Ng V."/>
            <person name="Clum A."/>
            <person name="Steindorff A."/>
            <person name="Ohm R.A."/>
            <person name="Martin F."/>
            <person name="Silar P."/>
            <person name="Natvig D.O."/>
            <person name="Lalanne C."/>
            <person name="Gautier V."/>
            <person name="Ament-Velasquez S.L."/>
            <person name="Kruys A."/>
            <person name="Hutchinson M.I."/>
            <person name="Powell A.J."/>
            <person name="Barry K."/>
            <person name="Miller A.N."/>
            <person name="Grigoriev I.V."/>
            <person name="Debuchy R."/>
            <person name="Gladieux P."/>
            <person name="Hiltunen Thoren M."/>
            <person name="Johannesson H."/>
        </authorList>
    </citation>
    <scope>NUCLEOTIDE SEQUENCE</scope>
    <source>
        <strain evidence="2">CBS 118394</strain>
    </source>
</reference>
<evidence type="ECO:0000313" key="2">
    <source>
        <dbReference type="EMBL" id="KAK3314282.1"/>
    </source>
</evidence>